<feature type="compositionally biased region" description="Basic and acidic residues" evidence="2">
    <location>
        <begin position="416"/>
        <end position="428"/>
    </location>
</feature>
<dbReference type="GO" id="GO:0043332">
    <property type="term" value="C:mating projection tip"/>
    <property type="evidence" value="ECO:0007669"/>
    <property type="project" value="TreeGrafter"/>
</dbReference>
<dbReference type="GO" id="GO:0070880">
    <property type="term" value="P:fungal-type cell wall beta-glucan biosynthetic process"/>
    <property type="evidence" value="ECO:0007669"/>
    <property type="project" value="TreeGrafter"/>
</dbReference>
<accession>A0A0M8N4G3</accession>
<dbReference type="InterPro" id="IPR037883">
    <property type="entry name" value="Knr4/Smi1-like_sf"/>
</dbReference>
<dbReference type="PANTHER" id="PTHR47432:SF1">
    <property type="entry name" value="CELL WALL ASSEMBLY REGULATOR SMI1"/>
    <property type="match status" value="1"/>
</dbReference>
<evidence type="ECO:0000259" key="3">
    <source>
        <dbReference type="SMART" id="SM00860"/>
    </source>
</evidence>
<dbReference type="InterPro" id="IPR018958">
    <property type="entry name" value="Knr4/Smi1-like_dom"/>
</dbReference>
<feature type="compositionally biased region" description="Low complexity" evidence="2">
    <location>
        <begin position="241"/>
        <end position="257"/>
    </location>
</feature>
<evidence type="ECO:0000256" key="1">
    <source>
        <dbReference type="ARBA" id="ARBA00005303"/>
    </source>
</evidence>
<feature type="compositionally biased region" description="Polar residues" evidence="2">
    <location>
        <begin position="68"/>
        <end position="89"/>
    </location>
</feature>
<dbReference type="SMART" id="SM00860">
    <property type="entry name" value="SMI1_KNR4"/>
    <property type="match status" value="1"/>
</dbReference>
<dbReference type="Gene3D" id="3.40.1580.10">
    <property type="entry name" value="SMI1/KNR4-like"/>
    <property type="match status" value="1"/>
</dbReference>
<dbReference type="GO" id="GO:0030674">
    <property type="term" value="F:protein-macromolecule adaptor activity"/>
    <property type="evidence" value="ECO:0007669"/>
    <property type="project" value="EnsemblFungi"/>
</dbReference>
<organism evidence="4 5">
    <name type="scientific">Escovopsis weberi</name>
    <dbReference type="NCBI Taxonomy" id="150374"/>
    <lineage>
        <taxon>Eukaryota</taxon>
        <taxon>Fungi</taxon>
        <taxon>Dikarya</taxon>
        <taxon>Ascomycota</taxon>
        <taxon>Pezizomycotina</taxon>
        <taxon>Sordariomycetes</taxon>
        <taxon>Hypocreomycetidae</taxon>
        <taxon>Hypocreales</taxon>
        <taxon>Hypocreaceae</taxon>
        <taxon>Escovopsis</taxon>
    </lineage>
</organism>
<feature type="region of interest" description="Disordered" evidence="2">
    <location>
        <begin position="483"/>
        <end position="524"/>
    </location>
</feature>
<dbReference type="SUPFAM" id="SSF160631">
    <property type="entry name" value="SMI1/KNR4-like"/>
    <property type="match status" value="1"/>
</dbReference>
<dbReference type="EMBL" id="LGSR01000020">
    <property type="protein sequence ID" value="KOS19651.1"/>
    <property type="molecule type" value="Genomic_DNA"/>
</dbReference>
<comment type="similarity">
    <text evidence="1">Belongs to the KNR4/SMI1 family.</text>
</comment>
<dbReference type="InterPro" id="IPR051873">
    <property type="entry name" value="KNR4/SMI1_regulator"/>
</dbReference>
<reference evidence="4 5" key="1">
    <citation type="submission" date="2015-07" db="EMBL/GenBank/DDBJ databases">
        <title>The genome of the fungus Escovopsis weberi, a specialized disease agent of ant agriculture.</title>
        <authorList>
            <person name="de Man T.J."/>
            <person name="Stajich J.E."/>
            <person name="Kubicek C.P."/>
            <person name="Chenthamara K."/>
            <person name="Atanasova L."/>
            <person name="Druzhinina I.S."/>
            <person name="Birnbaum S."/>
            <person name="Barribeau S.M."/>
            <person name="Teiling C."/>
            <person name="Suen G."/>
            <person name="Currie C."/>
            <person name="Gerardo N.M."/>
        </authorList>
    </citation>
    <scope>NUCLEOTIDE SEQUENCE [LARGE SCALE GENOMIC DNA]</scope>
</reference>
<comment type="caution">
    <text evidence="4">The sequence shown here is derived from an EMBL/GenBank/DDBJ whole genome shotgun (WGS) entry which is preliminary data.</text>
</comment>
<feature type="compositionally biased region" description="Polar residues" evidence="2">
    <location>
        <begin position="493"/>
        <end position="503"/>
    </location>
</feature>
<dbReference type="InterPro" id="IPR009203">
    <property type="entry name" value="Knr4/Smi1"/>
</dbReference>
<evidence type="ECO:0000256" key="2">
    <source>
        <dbReference type="SAM" id="MobiDB-lite"/>
    </source>
</evidence>
<dbReference type="GO" id="GO:0097708">
    <property type="term" value="C:intracellular vesicle"/>
    <property type="evidence" value="ECO:0007669"/>
    <property type="project" value="EnsemblFungi"/>
</dbReference>
<evidence type="ECO:0000313" key="4">
    <source>
        <dbReference type="EMBL" id="KOS19651.1"/>
    </source>
</evidence>
<feature type="region of interest" description="Disordered" evidence="2">
    <location>
        <begin position="386"/>
        <end position="443"/>
    </location>
</feature>
<feature type="compositionally biased region" description="Polar residues" evidence="2">
    <location>
        <begin position="393"/>
        <end position="409"/>
    </location>
</feature>
<evidence type="ECO:0000313" key="5">
    <source>
        <dbReference type="Proteomes" id="UP000053831"/>
    </source>
</evidence>
<keyword evidence="5" id="KW-1185">Reference proteome</keyword>
<feature type="domain" description="Knr4/Smi1-like" evidence="3">
    <location>
        <begin position="157"/>
        <end position="338"/>
    </location>
</feature>
<dbReference type="OrthoDB" id="2305498at2759"/>
<dbReference type="PANTHER" id="PTHR47432">
    <property type="entry name" value="CELL WALL ASSEMBLY REGULATOR SMI1"/>
    <property type="match status" value="1"/>
</dbReference>
<dbReference type="Proteomes" id="UP000053831">
    <property type="component" value="Unassembled WGS sequence"/>
</dbReference>
<feature type="region of interest" description="Disordered" evidence="2">
    <location>
        <begin position="229"/>
        <end position="264"/>
    </location>
</feature>
<dbReference type="STRING" id="150374.A0A0M8N4G3"/>
<dbReference type="Pfam" id="PF09346">
    <property type="entry name" value="SMI1_KNR4"/>
    <property type="match status" value="1"/>
</dbReference>
<name>A0A0M8N4G3_ESCWE</name>
<dbReference type="AlphaFoldDB" id="A0A0M8N4G3"/>
<dbReference type="PIRSF" id="PIRSF017023">
    <property type="entry name" value="KNR4"/>
    <property type="match status" value="1"/>
</dbReference>
<sequence>MENTFGSAFRSFWHTMTSNDRHSTLDSPYRTGRHVPLQNGRNGILTGVATASNSRQDVNMPYFDETSRSSGSRAGSPKVSGTNISNSPTARAYSPGLRSISAQNATKDGFEVQTGDVPMQSFENGLPPPPPVQHSWRRIDAWAEENYPELFDQLGEGATSNDLNDVEHQLDCSLPQDVRESLMVHDGQERGGNPTGIIFGSMLMDCEEIVQEYETWRKVNHEFMLDMQNSKPHASKPSIGSSEASSSKQRPSSSSSSNAPGEWRNSLLSKQDCVPPNTVQKAYAHAGWIPLVRDWGGNNLAVDLAPGPTGRYGQIILFGRDYDTKYVVARSWAAFLALVADDLSSGKWFVDEETNELKLREFKDARVEPSYFNILRWRMDQKYGRRAARRKSQVPSKTGSPLGSRSASPYASPADGDARGRSLQRHAESSPLTSPKRPSGPAKNFLTRVTEETVSNELADAIIEPSNLVDVDDLDDMEVVPSPRGSISAATPKASSIHQSESGSIKGKETKGESSPDVSKAVSEQLQAVEGGMKTIEI</sequence>
<gene>
    <name evidence="4" type="ORF">ESCO_000607</name>
</gene>
<proteinExistence type="inferred from homology"/>
<feature type="region of interest" description="Disordered" evidence="2">
    <location>
        <begin position="19"/>
        <end position="98"/>
    </location>
</feature>
<protein>
    <submittedName>
        <fullName evidence="4">Glucan synthesis regulatory protein</fullName>
    </submittedName>
</protein>
<dbReference type="GO" id="GO:0032153">
    <property type="term" value="C:cell division site"/>
    <property type="evidence" value="ECO:0007669"/>
    <property type="project" value="EnsemblFungi"/>
</dbReference>